<name>A0AAW9SR76_9RHOB</name>
<dbReference type="InterPro" id="IPR015443">
    <property type="entry name" value="Aldose_1-epimerase"/>
</dbReference>
<comment type="similarity">
    <text evidence="2">Belongs to the aldose epimerase family.</text>
</comment>
<dbReference type="RefSeq" id="WP_347166247.1">
    <property type="nucleotide sequence ID" value="NZ_JBDNCH010000002.1"/>
</dbReference>
<dbReference type="GO" id="GO:0004034">
    <property type="term" value="F:aldose 1-epimerase activity"/>
    <property type="evidence" value="ECO:0007669"/>
    <property type="project" value="TreeGrafter"/>
</dbReference>
<sequence length="317" mass="34734">MSDAIRRHVLRDGQTEVTVLSLGCCVQDWQVAGRRVVLGYADPEDYRANPKSMGMTVGRVANRISGGRFTLDDRTSDLPRNSGPNTIHGGPDGFGKRLWRMQPEGARAVTLHLASPHLDQGFPGALEVSVRLTLDGAALTWEMLARPDRPTPVNLCQHLYFNLALRGDIRDHRFHIAAERYTPTDAATLPTGEILPVAGTRYDFRAPQRLAEIDPGRAGYDLNFALDGGAGPAATAESPDGMRLRLWTDRPGLQFYTGAHLTHHGTPRPGVDHAAFGGFCMEAQDFPDAVNRPGFPPTLCTPDHPYRQRTTIEIAPT</sequence>
<evidence type="ECO:0000256" key="1">
    <source>
        <dbReference type="ARBA" id="ARBA00005028"/>
    </source>
</evidence>
<keyword evidence="4" id="KW-0119">Carbohydrate metabolism</keyword>
<dbReference type="SUPFAM" id="SSF74650">
    <property type="entry name" value="Galactose mutarotase-like"/>
    <property type="match status" value="1"/>
</dbReference>
<comment type="caution">
    <text evidence="9">The sequence shown here is derived from an EMBL/GenBank/DDBJ whole genome shotgun (WGS) entry which is preliminary data.</text>
</comment>
<feature type="active site" description="Proton acceptor" evidence="5">
    <location>
        <position position="282"/>
    </location>
</feature>
<dbReference type="Pfam" id="PF01263">
    <property type="entry name" value="Aldose_epim"/>
    <property type="match status" value="1"/>
</dbReference>
<feature type="active site" description="Proton donor" evidence="5">
    <location>
        <position position="158"/>
    </location>
</feature>
<comment type="pathway">
    <text evidence="1">Carbohydrate metabolism; hexose metabolism.</text>
</comment>
<reference evidence="9 10" key="1">
    <citation type="submission" date="2024-05" db="EMBL/GenBank/DDBJ databases">
        <title>Genome sequence of Ponticoccus litoralis KCCM 90028.</title>
        <authorList>
            <person name="Kim J.M."/>
            <person name="Lee J.K."/>
            <person name="Choi B.J."/>
            <person name="Bayburt H."/>
            <person name="Baek J.H."/>
            <person name="Jeon C.O."/>
        </authorList>
    </citation>
    <scope>NUCLEOTIDE SEQUENCE [LARGE SCALE GENOMIC DNA]</scope>
    <source>
        <strain evidence="9 10">KCCM 90028</strain>
    </source>
</reference>
<evidence type="ECO:0000256" key="3">
    <source>
        <dbReference type="ARBA" id="ARBA00023235"/>
    </source>
</evidence>
<dbReference type="GO" id="GO:0006006">
    <property type="term" value="P:glucose metabolic process"/>
    <property type="evidence" value="ECO:0007669"/>
    <property type="project" value="TreeGrafter"/>
</dbReference>
<evidence type="ECO:0000256" key="7">
    <source>
        <dbReference type="PIRSR" id="PIRSR005096-3"/>
    </source>
</evidence>
<evidence type="ECO:0000256" key="4">
    <source>
        <dbReference type="ARBA" id="ARBA00023277"/>
    </source>
</evidence>
<dbReference type="Gene3D" id="2.70.98.10">
    <property type="match status" value="1"/>
</dbReference>
<dbReference type="GO" id="GO:0030246">
    <property type="term" value="F:carbohydrate binding"/>
    <property type="evidence" value="ECO:0007669"/>
    <property type="project" value="InterPro"/>
</dbReference>
<evidence type="ECO:0000256" key="8">
    <source>
        <dbReference type="SAM" id="MobiDB-lite"/>
    </source>
</evidence>
<dbReference type="PANTHER" id="PTHR10091:SF0">
    <property type="entry name" value="GALACTOSE MUTAROTASE"/>
    <property type="match status" value="1"/>
</dbReference>
<dbReference type="CDD" id="cd09019">
    <property type="entry name" value="galactose_mutarotase_like"/>
    <property type="match status" value="1"/>
</dbReference>
<dbReference type="PIRSF" id="PIRSF005096">
    <property type="entry name" value="GALM"/>
    <property type="match status" value="1"/>
</dbReference>
<dbReference type="PANTHER" id="PTHR10091">
    <property type="entry name" value="ALDOSE-1-EPIMERASE"/>
    <property type="match status" value="1"/>
</dbReference>
<dbReference type="EC" id="5.1.3.-" evidence="9"/>
<feature type="binding site" evidence="7">
    <location>
        <begin position="158"/>
        <end position="160"/>
    </location>
    <ligand>
        <name>beta-D-galactose</name>
        <dbReference type="ChEBI" id="CHEBI:27667"/>
    </ligand>
</feature>
<evidence type="ECO:0000256" key="5">
    <source>
        <dbReference type="PIRSR" id="PIRSR005096-1"/>
    </source>
</evidence>
<evidence type="ECO:0000256" key="2">
    <source>
        <dbReference type="ARBA" id="ARBA00006206"/>
    </source>
</evidence>
<dbReference type="InterPro" id="IPR014718">
    <property type="entry name" value="GH-type_carb-bd"/>
</dbReference>
<feature type="region of interest" description="Disordered" evidence="8">
    <location>
        <begin position="72"/>
        <end position="93"/>
    </location>
</feature>
<keyword evidence="3 9" id="KW-0413">Isomerase</keyword>
<dbReference type="InterPro" id="IPR008183">
    <property type="entry name" value="Aldose_1/G6P_1-epimerase"/>
</dbReference>
<dbReference type="InterPro" id="IPR011013">
    <property type="entry name" value="Gal_mutarotase_sf_dom"/>
</dbReference>
<organism evidence="9 10">
    <name type="scientific">Ponticoccus litoralis</name>
    <dbReference type="NCBI Taxonomy" id="422297"/>
    <lineage>
        <taxon>Bacteria</taxon>
        <taxon>Pseudomonadati</taxon>
        <taxon>Pseudomonadota</taxon>
        <taxon>Alphaproteobacteria</taxon>
        <taxon>Rhodobacterales</taxon>
        <taxon>Roseobacteraceae</taxon>
        <taxon>Ponticoccus</taxon>
    </lineage>
</organism>
<keyword evidence="10" id="KW-1185">Reference proteome</keyword>
<dbReference type="AlphaFoldDB" id="A0AAW9SR76"/>
<dbReference type="Proteomes" id="UP001428774">
    <property type="component" value="Unassembled WGS sequence"/>
</dbReference>
<feature type="binding site" evidence="6">
    <location>
        <position position="221"/>
    </location>
    <ligand>
        <name>beta-D-galactose</name>
        <dbReference type="ChEBI" id="CHEBI:27667"/>
    </ligand>
</feature>
<feature type="binding site" evidence="7">
    <location>
        <begin position="62"/>
        <end position="63"/>
    </location>
    <ligand>
        <name>beta-D-galactose</name>
        <dbReference type="ChEBI" id="CHEBI:27667"/>
    </ligand>
</feature>
<proteinExistence type="inferred from homology"/>
<gene>
    <name evidence="9" type="ORF">ABFB10_08955</name>
</gene>
<evidence type="ECO:0000313" key="9">
    <source>
        <dbReference type="EMBL" id="MEN9061148.1"/>
    </source>
</evidence>
<protein>
    <submittedName>
        <fullName evidence="9">Aldose epimerase family protein</fullName>
        <ecNumber evidence="9">5.1.3.-</ecNumber>
    </submittedName>
</protein>
<evidence type="ECO:0000313" key="10">
    <source>
        <dbReference type="Proteomes" id="UP001428774"/>
    </source>
</evidence>
<dbReference type="GO" id="GO:0033499">
    <property type="term" value="P:galactose catabolic process via UDP-galactose, Leloir pathway"/>
    <property type="evidence" value="ECO:0007669"/>
    <property type="project" value="TreeGrafter"/>
</dbReference>
<dbReference type="InterPro" id="IPR047215">
    <property type="entry name" value="Galactose_mutarotase-like"/>
</dbReference>
<dbReference type="EMBL" id="JBDNCH010000002">
    <property type="protein sequence ID" value="MEN9061148.1"/>
    <property type="molecule type" value="Genomic_DNA"/>
</dbReference>
<accession>A0AAW9SR76</accession>
<evidence type="ECO:0000256" key="6">
    <source>
        <dbReference type="PIRSR" id="PIRSR005096-2"/>
    </source>
</evidence>